<keyword evidence="2" id="KW-1185">Reference proteome</keyword>
<gene>
    <name evidence="1" type="ORF">AC496_4981</name>
</gene>
<dbReference type="EMBL" id="LGLO01000089">
    <property type="protein sequence ID" value="KPC40422.1"/>
    <property type="molecule type" value="Genomic_DNA"/>
</dbReference>
<sequence length="42" mass="4445">MSKHRITGNNAISEPNACWISGLSWTGWGLWSSVGTALKVAG</sequence>
<evidence type="ECO:0000313" key="2">
    <source>
        <dbReference type="Proteomes" id="UP000037836"/>
    </source>
</evidence>
<proteinExistence type="predicted"/>
<accession>A0ABR5L6X0</accession>
<dbReference type="Proteomes" id="UP000037836">
    <property type="component" value="Unassembled WGS sequence"/>
</dbReference>
<evidence type="ECO:0000313" key="1">
    <source>
        <dbReference type="EMBL" id="KPC40422.1"/>
    </source>
</evidence>
<comment type="caution">
    <text evidence="1">The sequence shown here is derived from an EMBL/GenBank/DDBJ whole genome shotgun (WGS) entry which is preliminary data.</text>
</comment>
<reference evidence="1 2" key="1">
    <citation type="submission" date="2015-07" db="EMBL/GenBank/DDBJ databases">
        <authorList>
            <person name="O'Brien H.E."/>
            <person name="Thakur S."/>
            <person name="Gong Y."/>
            <person name="Wang P.W."/>
            <person name="Guttman D.S."/>
        </authorList>
    </citation>
    <scope>NUCLEOTIDE SEQUENCE [LARGE SCALE GENOMIC DNA]</scope>
    <source>
        <strain evidence="1 2">BR1</strain>
    </source>
</reference>
<name>A0ABR5L6X0_PSESG</name>
<organism evidence="1 2">
    <name type="scientific">Pseudomonas savastanoi pv. glycinea</name>
    <name type="common">Pseudomonas syringae pv. glycinea</name>
    <dbReference type="NCBI Taxonomy" id="318"/>
    <lineage>
        <taxon>Bacteria</taxon>
        <taxon>Pseudomonadati</taxon>
        <taxon>Pseudomonadota</taxon>
        <taxon>Gammaproteobacteria</taxon>
        <taxon>Pseudomonadales</taxon>
        <taxon>Pseudomonadaceae</taxon>
        <taxon>Pseudomonas</taxon>
    </lineage>
</organism>
<protein>
    <submittedName>
        <fullName evidence="1">Uncharacterized protein</fullName>
    </submittedName>
</protein>
<reference evidence="1 2" key="2">
    <citation type="submission" date="2015-10" db="EMBL/GenBank/DDBJ databases">
        <title>Comparative genomics and high-throughput reverse genetic screens identify a new phytobacterial MAMP and an Arabidopsis receptor required for immune elicitation.</title>
        <authorList>
            <person name="Mott G.A."/>
            <person name="Thakur S."/>
            <person name="Wang P.W."/>
            <person name="Desveaux D."/>
            <person name="Guttman D.S."/>
        </authorList>
    </citation>
    <scope>NUCLEOTIDE SEQUENCE [LARGE SCALE GENOMIC DNA]</scope>
    <source>
        <strain evidence="1 2">BR1</strain>
    </source>
</reference>